<dbReference type="InterPro" id="IPR036772">
    <property type="entry name" value="SRCR-like_dom_sf"/>
</dbReference>
<dbReference type="Ensembl" id="ENSDCDT00010069167.1">
    <property type="protein sequence ID" value="ENSDCDP00010058467.1"/>
    <property type="gene ID" value="ENSDCDG00010032883.1"/>
</dbReference>
<evidence type="ECO:0000256" key="9">
    <source>
        <dbReference type="SAM" id="SignalP"/>
    </source>
</evidence>
<evidence type="ECO:0000256" key="7">
    <source>
        <dbReference type="PROSITE-ProRule" id="PRU00196"/>
    </source>
</evidence>
<evidence type="ECO:0000259" key="10">
    <source>
        <dbReference type="PROSITE" id="PS50287"/>
    </source>
</evidence>
<feature type="chain" id="PRO_5044346093" description="SRCR domain-containing protein" evidence="9">
    <location>
        <begin position="31"/>
        <end position="582"/>
    </location>
</feature>
<evidence type="ECO:0000256" key="4">
    <source>
        <dbReference type="ARBA" id="ARBA00022737"/>
    </source>
</evidence>
<feature type="signal peptide" evidence="9">
    <location>
        <begin position="1"/>
        <end position="30"/>
    </location>
</feature>
<dbReference type="PANTHER" id="PTHR48071:SF15">
    <property type="entry name" value="SRCR DOMAIN-CONTAINING PROTEIN"/>
    <property type="match status" value="1"/>
</dbReference>
<feature type="disulfide bond" evidence="7">
    <location>
        <begin position="505"/>
        <end position="569"/>
    </location>
</feature>
<keyword evidence="3 9" id="KW-0732">Signal</keyword>
<evidence type="ECO:0000256" key="5">
    <source>
        <dbReference type="ARBA" id="ARBA00023157"/>
    </source>
</evidence>
<sequence length="582" mass="61777">MRAAWIGAWQAWRSVVVLLVLAVCLLLGVATVLHNSGSVEVTRRVAPADGTVPAAPSQVRLVNGRNRCEGRVEVQHNGTWGTVCDDDWDMVDANVVCRQLGCGLAAAVGSSSRFGQGFGPILLDNVDCKGGEVDLGQCGSLGWGVHNCYHYEDVAVSCKGTSMPEFRGGQEPPTTPSRRSSGLRDGTIRLVGGQDSCQGRVEVFYSGSWGTVCDDDWSIKDAGVVCQQIGCGQAIASTTNAYFGYGTGLILLDNVNCQGFESQLSACYSLGWGIHNCGHHEDAGVICSGSLSTSVPVLNTETMGRRFLHPESTAAAVTDVTGPATETTTSAPTTPQPTKETPTIRLANGNSSCQGRVEVFHDNVWGTVCDDDWDMENAQVVCKQLGCGPALAAKQLAYFGYGSGPIFLDNVDCRGNEPRLSDCFNLGWGQHNCGHHEDAGVICLPFQSLVGMARDFGVPDTTAPVLKPQTTVKPPVEGDVRLVRGQHRCEGRVEMFSRGMWGTVCDDAWNLPDAGVVCKLAGCGKATAAQGEAYFGPGVGAIHLDNVKCRGTESSLLHCSHIAWDVHNCDHSEDAGVTCLFS</sequence>
<dbReference type="AlphaFoldDB" id="A0AAY4ELF2"/>
<comment type="subcellular location">
    <subcellularLocation>
        <location evidence="1">Secreted</location>
    </subcellularLocation>
</comment>
<dbReference type="GO" id="GO:0005886">
    <property type="term" value="C:plasma membrane"/>
    <property type="evidence" value="ECO:0007669"/>
    <property type="project" value="TreeGrafter"/>
</dbReference>
<feature type="disulfide bond" evidence="7">
    <location>
        <begin position="382"/>
        <end position="443"/>
    </location>
</feature>
<feature type="domain" description="SRCR" evidence="10">
    <location>
        <begin position="188"/>
        <end position="288"/>
    </location>
</feature>
<evidence type="ECO:0000313" key="11">
    <source>
        <dbReference type="Ensembl" id="ENSDCDP00010058467.1"/>
    </source>
</evidence>
<feature type="disulfide bond" evidence="7">
    <location>
        <begin position="128"/>
        <end position="138"/>
    </location>
</feature>
<feature type="disulfide bond" evidence="7">
    <location>
        <begin position="413"/>
        <end position="423"/>
    </location>
</feature>
<dbReference type="Gene3D" id="3.10.250.10">
    <property type="entry name" value="SRCR-like domain"/>
    <property type="match status" value="4"/>
</dbReference>
<dbReference type="GO" id="GO:0005615">
    <property type="term" value="C:extracellular space"/>
    <property type="evidence" value="ECO:0007669"/>
    <property type="project" value="TreeGrafter"/>
</dbReference>
<dbReference type="SMART" id="SM00202">
    <property type="entry name" value="SR"/>
    <property type="match status" value="4"/>
</dbReference>
<name>A0AAY4ELF2_9TELE</name>
<keyword evidence="5 7" id="KW-1015">Disulfide bond</keyword>
<evidence type="ECO:0000313" key="12">
    <source>
        <dbReference type="Proteomes" id="UP000694580"/>
    </source>
</evidence>
<dbReference type="GO" id="GO:0004252">
    <property type="term" value="F:serine-type endopeptidase activity"/>
    <property type="evidence" value="ECO:0007669"/>
    <property type="project" value="TreeGrafter"/>
</dbReference>
<feature type="domain" description="SRCR" evidence="10">
    <location>
        <begin position="344"/>
        <end position="444"/>
    </location>
</feature>
<dbReference type="GO" id="GO:0031638">
    <property type="term" value="P:zymogen activation"/>
    <property type="evidence" value="ECO:0007669"/>
    <property type="project" value="TreeGrafter"/>
</dbReference>
<accession>A0AAY4ELF2</accession>
<dbReference type="SUPFAM" id="SSF56487">
    <property type="entry name" value="SRCR-like"/>
    <property type="match status" value="4"/>
</dbReference>
<dbReference type="InterPro" id="IPR001190">
    <property type="entry name" value="SRCR"/>
</dbReference>
<evidence type="ECO:0000256" key="3">
    <source>
        <dbReference type="ARBA" id="ARBA00022729"/>
    </source>
</evidence>
<feature type="region of interest" description="Disordered" evidence="8">
    <location>
        <begin position="319"/>
        <end position="341"/>
    </location>
</feature>
<dbReference type="Proteomes" id="UP000694580">
    <property type="component" value="Chromosome 6"/>
</dbReference>
<dbReference type="PRINTS" id="PR00258">
    <property type="entry name" value="SPERACTRCPTR"/>
</dbReference>
<dbReference type="GeneTree" id="ENSGT00950000183145"/>
<feature type="disulfide bond" evidence="7">
    <location>
        <begin position="549"/>
        <end position="559"/>
    </location>
</feature>
<feature type="disulfide bond" evidence="7">
    <location>
        <begin position="518"/>
        <end position="579"/>
    </location>
</feature>
<evidence type="ECO:0000256" key="6">
    <source>
        <dbReference type="ARBA" id="ARBA00023180"/>
    </source>
</evidence>
<proteinExistence type="predicted"/>
<feature type="domain" description="SRCR" evidence="10">
    <location>
        <begin position="480"/>
        <end position="580"/>
    </location>
</feature>
<reference evidence="11" key="3">
    <citation type="submission" date="2025-09" db="UniProtKB">
        <authorList>
            <consortium name="Ensembl"/>
        </authorList>
    </citation>
    <scope>IDENTIFICATION</scope>
</reference>
<keyword evidence="6" id="KW-0325">Glycoprotein</keyword>
<organism evidence="11 12">
    <name type="scientific">Denticeps clupeoides</name>
    <name type="common">denticle herring</name>
    <dbReference type="NCBI Taxonomy" id="299321"/>
    <lineage>
        <taxon>Eukaryota</taxon>
        <taxon>Metazoa</taxon>
        <taxon>Chordata</taxon>
        <taxon>Craniata</taxon>
        <taxon>Vertebrata</taxon>
        <taxon>Euteleostomi</taxon>
        <taxon>Actinopterygii</taxon>
        <taxon>Neopterygii</taxon>
        <taxon>Teleostei</taxon>
        <taxon>Clupei</taxon>
        <taxon>Clupeiformes</taxon>
        <taxon>Denticipitoidei</taxon>
        <taxon>Denticipitidae</taxon>
        <taxon>Denticeps</taxon>
    </lineage>
</organism>
<dbReference type="PROSITE" id="PS00420">
    <property type="entry name" value="SRCR_1"/>
    <property type="match status" value="4"/>
</dbReference>
<feature type="disulfide bond" evidence="7">
    <location>
        <begin position="213"/>
        <end position="277"/>
    </location>
</feature>
<feature type="domain" description="SRCR" evidence="10">
    <location>
        <begin position="59"/>
        <end position="159"/>
    </location>
</feature>
<protein>
    <recommendedName>
        <fullName evidence="10">SRCR domain-containing protein</fullName>
    </recommendedName>
</protein>
<dbReference type="PROSITE" id="PS50287">
    <property type="entry name" value="SRCR_2"/>
    <property type="match status" value="4"/>
</dbReference>
<feature type="disulfide bond" evidence="7">
    <location>
        <begin position="369"/>
        <end position="433"/>
    </location>
</feature>
<evidence type="ECO:0000256" key="2">
    <source>
        <dbReference type="ARBA" id="ARBA00022525"/>
    </source>
</evidence>
<reference evidence="11 12" key="1">
    <citation type="submission" date="2020-06" db="EMBL/GenBank/DDBJ databases">
        <authorList>
            <consortium name="Wellcome Sanger Institute Data Sharing"/>
        </authorList>
    </citation>
    <scope>NUCLEOTIDE SEQUENCE [LARGE SCALE GENOMIC DNA]</scope>
</reference>
<evidence type="ECO:0000256" key="1">
    <source>
        <dbReference type="ARBA" id="ARBA00004613"/>
    </source>
</evidence>
<feature type="compositionally biased region" description="Low complexity" evidence="8">
    <location>
        <begin position="321"/>
        <end position="341"/>
    </location>
</feature>
<dbReference type="PANTHER" id="PTHR48071">
    <property type="entry name" value="SRCR DOMAIN-CONTAINING PROTEIN"/>
    <property type="match status" value="1"/>
</dbReference>
<gene>
    <name evidence="11" type="primary">RCC1L</name>
</gene>
<keyword evidence="12" id="KW-1185">Reference proteome</keyword>
<keyword evidence="4" id="KW-0677">Repeat</keyword>
<dbReference type="Pfam" id="PF00530">
    <property type="entry name" value="SRCR"/>
    <property type="match status" value="4"/>
</dbReference>
<reference evidence="11" key="2">
    <citation type="submission" date="2025-08" db="UniProtKB">
        <authorList>
            <consortium name="Ensembl"/>
        </authorList>
    </citation>
    <scope>IDENTIFICATION</scope>
</reference>
<keyword evidence="2" id="KW-0964">Secreted</keyword>
<feature type="disulfide bond" evidence="7">
    <location>
        <begin position="97"/>
        <end position="158"/>
    </location>
</feature>
<evidence type="ECO:0000256" key="8">
    <source>
        <dbReference type="SAM" id="MobiDB-lite"/>
    </source>
</evidence>
<dbReference type="FunFam" id="3.10.250.10:FF:000001">
    <property type="entry name" value="Lysyl oxidase 4 isoform X1"/>
    <property type="match status" value="4"/>
</dbReference>
<feature type="disulfide bond" evidence="7">
    <location>
        <begin position="84"/>
        <end position="148"/>
    </location>
</feature>
<feature type="disulfide bond" evidence="7">
    <location>
        <begin position="257"/>
        <end position="267"/>
    </location>
</feature>
<feature type="disulfide bond" evidence="7">
    <location>
        <begin position="226"/>
        <end position="287"/>
    </location>
</feature>